<dbReference type="PANTHER" id="PTHR36970:SF1">
    <property type="entry name" value="BESTROPHIN HOMOLOG"/>
    <property type="match status" value="1"/>
</dbReference>
<keyword evidence="1" id="KW-1133">Transmembrane helix</keyword>
<keyword evidence="1" id="KW-0472">Membrane</keyword>
<keyword evidence="1" id="KW-0812">Transmembrane</keyword>
<sequence>MKKVLKSFFLIINYKTLVVTALSVISTYVCYRLGLTAKFPDMLVGVAIVFPVVFSIGSAYNRRETALQRFSDFKGHAIAMYYASRDWPTDKNNDLPNRVRSLVNEMIILMRTMFTSRQKAEWQQNEKKIYGYFSKLSHLTMEFRQYGVQAGEISRVNQYVSKMIIAFDNLRIIHDYRTPITLRAYSKVFIYVFPVIYGPYFASTFNDFSASLEYVMPVLYSFILVSLDNIQDHLEHPFDEVGEDDIRIDENEIIAHME</sequence>
<evidence type="ECO:0008006" key="4">
    <source>
        <dbReference type="Google" id="ProtNLM"/>
    </source>
</evidence>
<dbReference type="Proteomes" id="UP001319200">
    <property type="component" value="Unassembled WGS sequence"/>
</dbReference>
<evidence type="ECO:0000313" key="2">
    <source>
        <dbReference type="EMBL" id="MBT1698493.1"/>
    </source>
</evidence>
<evidence type="ECO:0000256" key="1">
    <source>
        <dbReference type="SAM" id="Phobius"/>
    </source>
</evidence>
<dbReference type="EMBL" id="JAHESF010000015">
    <property type="protein sequence ID" value="MBT1698493.1"/>
    <property type="molecule type" value="Genomic_DNA"/>
</dbReference>
<feature type="transmembrane region" description="Helical" evidence="1">
    <location>
        <begin position="43"/>
        <end position="60"/>
    </location>
</feature>
<dbReference type="AlphaFoldDB" id="A0AAP2DLC8"/>
<name>A0AAP2DLC8_9BACT</name>
<organism evidence="2 3">
    <name type="scientific">Chryseosolibacter histidini</name>
    <dbReference type="NCBI Taxonomy" id="2782349"/>
    <lineage>
        <taxon>Bacteria</taxon>
        <taxon>Pseudomonadati</taxon>
        <taxon>Bacteroidota</taxon>
        <taxon>Cytophagia</taxon>
        <taxon>Cytophagales</taxon>
        <taxon>Chryseotaleaceae</taxon>
        <taxon>Chryseosolibacter</taxon>
    </lineage>
</organism>
<gene>
    <name evidence="2" type="ORF">KK083_16500</name>
</gene>
<feature type="transmembrane region" description="Helical" evidence="1">
    <location>
        <begin position="12"/>
        <end position="31"/>
    </location>
</feature>
<keyword evidence="3" id="KW-1185">Reference proteome</keyword>
<comment type="caution">
    <text evidence="2">The sequence shown here is derived from an EMBL/GenBank/DDBJ whole genome shotgun (WGS) entry which is preliminary data.</text>
</comment>
<dbReference type="RefSeq" id="WP_254164700.1">
    <property type="nucleotide sequence ID" value="NZ_JAHESF010000015.1"/>
</dbReference>
<protein>
    <recommendedName>
        <fullName evidence="4">Bestrophin</fullName>
    </recommendedName>
</protein>
<evidence type="ECO:0000313" key="3">
    <source>
        <dbReference type="Proteomes" id="UP001319200"/>
    </source>
</evidence>
<feature type="transmembrane region" description="Helical" evidence="1">
    <location>
        <begin position="184"/>
        <end position="202"/>
    </location>
</feature>
<proteinExistence type="predicted"/>
<accession>A0AAP2DLC8</accession>
<reference evidence="2 3" key="1">
    <citation type="submission" date="2021-05" db="EMBL/GenBank/DDBJ databases">
        <title>A Polyphasic approach of four new species of the genus Ohtaekwangia: Ohtaekwangia histidinii sp. nov., Ohtaekwangia cretensis sp. nov., Ohtaekwangia indiensis sp. nov., Ohtaekwangia reichenbachii sp. nov. from diverse environment.</title>
        <authorList>
            <person name="Octaviana S."/>
        </authorList>
    </citation>
    <scope>NUCLEOTIDE SEQUENCE [LARGE SCALE GENOMIC DNA]</scope>
    <source>
        <strain evidence="2 3">PWU4</strain>
    </source>
</reference>
<dbReference type="PANTHER" id="PTHR36970">
    <property type="entry name" value="UNNAMED PRODUCT"/>
    <property type="match status" value="1"/>
</dbReference>